<dbReference type="EMBL" id="CAKKTJ010000281">
    <property type="protein sequence ID" value="CAH0478937.1"/>
    <property type="molecule type" value="Genomic_DNA"/>
</dbReference>
<sequence>MDHTVTIKKAGFISCKSCRTNVTTKTDVVVWNPWAERAKVMQDFGDMEYKNMVAIEPGRVNVKQPLSAGKTYTLKQTISVTSL</sequence>
<proteinExistence type="predicted"/>
<dbReference type="PANTHER" id="PTHR11122:SF13">
    <property type="entry name" value="GLUCOSE-6-PHOSPHATE 1-EPIMERASE"/>
    <property type="match status" value="1"/>
</dbReference>
<comment type="caution">
    <text evidence="1">The sequence shown here is derived from an EMBL/GenBank/DDBJ whole genome shotgun (WGS) entry which is preliminary data.</text>
</comment>
<organism evidence="1 4">
    <name type="scientific">Peronospora belbahrii</name>
    <dbReference type="NCBI Taxonomy" id="622444"/>
    <lineage>
        <taxon>Eukaryota</taxon>
        <taxon>Sar</taxon>
        <taxon>Stramenopiles</taxon>
        <taxon>Oomycota</taxon>
        <taxon>Peronosporomycetes</taxon>
        <taxon>Peronosporales</taxon>
        <taxon>Peronosporaceae</taxon>
        <taxon>Peronospora</taxon>
    </lineage>
</organism>
<dbReference type="PANTHER" id="PTHR11122">
    <property type="entry name" value="APOSPORY-ASSOCIATED PROTEIN C-RELATED"/>
    <property type="match status" value="1"/>
</dbReference>
<dbReference type="GO" id="GO:0030246">
    <property type="term" value="F:carbohydrate binding"/>
    <property type="evidence" value="ECO:0007669"/>
    <property type="project" value="InterPro"/>
</dbReference>
<dbReference type="InterPro" id="IPR008183">
    <property type="entry name" value="Aldose_1/G6P_1-epimerase"/>
</dbReference>
<dbReference type="Gene3D" id="2.70.98.10">
    <property type="match status" value="1"/>
</dbReference>
<name>A0AAU9L7N9_9STRA</name>
<keyword evidence="3" id="KW-1185">Reference proteome</keyword>
<gene>
    <name evidence="2" type="ORF">PBS001_LOCUS692</name>
    <name evidence="1" type="ORF">PBS003_LOCUS5612</name>
</gene>
<dbReference type="EMBL" id="CAKLCB010000047">
    <property type="protein sequence ID" value="CAH0513909.1"/>
    <property type="molecule type" value="Genomic_DNA"/>
</dbReference>
<dbReference type="InterPro" id="IPR014718">
    <property type="entry name" value="GH-type_carb-bd"/>
</dbReference>
<dbReference type="SUPFAM" id="SSF74650">
    <property type="entry name" value="Galactose mutarotase-like"/>
    <property type="match status" value="1"/>
</dbReference>
<evidence type="ECO:0000313" key="4">
    <source>
        <dbReference type="Proteomes" id="UP001160483"/>
    </source>
</evidence>
<dbReference type="InterPro" id="IPR011013">
    <property type="entry name" value="Gal_mutarotase_sf_dom"/>
</dbReference>
<dbReference type="AlphaFoldDB" id="A0AAU9L7N9"/>
<dbReference type="Pfam" id="PF01263">
    <property type="entry name" value="Aldose_epim"/>
    <property type="match status" value="1"/>
</dbReference>
<evidence type="ECO:0008006" key="5">
    <source>
        <dbReference type="Google" id="ProtNLM"/>
    </source>
</evidence>
<evidence type="ECO:0000313" key="2">
    <source>
        <dbReference type="EMBL" id="CAH0513909.1"/>
    </source>
</evidence>
<dbReference type="GO" id="GO:0005737">
    <property type="term" value="C:cytoplasm"/>
    <property type="evidence" value="ECO:0007669"/>
    <property type="project" value="TreeGrafter"/>
</dbReference>
<dbReference type="GO" id="GO:0005975">
    <property type="term" value="P:carbohydrate metabolic process"/>
    <property type="evidence" value="ECO:0007669"/>
    <property type="project" value="InterPro"/>
</dbReference>
<dbReference type="GO" id="GO:0047938">
    <property type="term" value="F:glucose-6-phosphate 1-epimerase activity"/>
    <property type="evidence" value="ECO:0007669"/>
    <property type="project" value="TreeGrafter"/>
</dbReference>
<evidence type="ECO:0000313" key="1">
    <source>
        <dbReference type="EMBL" id="CAH0478937.1"/>
    </source>
</evidence>
<evidence type="ECO:0000313" key="3">
    <source>
        <dbReference type="Proteomes" id="UP001158986"/>
    </source>
</evidence>
<protein>
    <recommendedName>
        <fullName evidence="5">Glucose-6-phosphate 1-epimerase</fullName>
    </recommendedName>
</protein>
<reference evidence="1 3" key="1">
    <citation type="submission" date="2021-11" db="EMBL/GenBank/DDBJ databases">
        <authorList>
            <person name="Islam A."/>
            <person name="Islam S."/>
            <person name="Flora M.S."/>
            <person name="Rahman M."/>
            <person name="Ziaur R.M."/>
            <person name="Epstein J.H."/>
            <person name="Hassan M."/>
            <person name="Klassen M."/>
            <person name="Woodard K."/>
            <person name="Webb A."/>
            <person name="Webby R.J."/>
            <person name="El Zowalaty M.E."/>
        </authorList>
    </citation>
    <scope>NUCLEOTIDE SEQUENCE</scope>
    <source>
        <strain evidence="2">Pbs1</strain>
        <strain evidence="1">Pbs3</strain>
    </source>
</reference>
<dbReference type="Proteomes" id="UP001158986">
    <property type="component" value="Unassembled WGS sequence"/>
</dbReference>
<dbReference type="Proteomes" id="UP001160483">
    <property type="component" value="Unassembled WGS sequence"/>
</dbReference>
<accession>A0AAU9L7N9</accession>